<dbReference type="Gene3D" id="3.90.1300.10">
    <property type="entry name" value="Amidase signature (AS) domain"/>
    <property type="match status" value="1"/>
</dbReference>
<protein>
    <submittedName>
        <fullName evidence="2">Amidase</fullName>
    </submittedName>
</protein>
<proteinExistence type="predicted"/>
<evidence type="ECO:0000313" key="2">
    <source>
        <dbReference type="EMBL" id="AKU19296.1"/>
    </source>
</evidence>
<dbReference type="SUPFAM" id="SSF75304">
    <property type="entry name" value="Amidase signature (AS) enzymes"/>
    <property type="match status" value="1"/>
</dbReference>
<dbReference type="PATRIC" id="fig|571913.6.peg.5068"/>
<dbReference type="STRING" id="571913.VV02_25000"/>
<gene>
    <name evidence="2" type="ORF">VV02_25000</name>
</gene>
<evidence type="ECO:0000259" key="1">
    <source>
        <dbReference type="Pfam" id="PF01425"/>
    </source>
</evidence>
<keyword evidence="3" id="KW-1185">Reference proteome</keyword>
<dbReference type="InterPro" id="IPR036928">
    <property type="entry name" value="AS_sf"/>
</dbReference>
<dbReference type="Proteomes" id="UP000066480">
    <property type="component" value="Chromosome"/>
</dbReference>
<dbReference type="PANTHER" id="PTHR11895:SF173">
    <property type="entry name" value="GLUTAMYL-TRNA AMIDOTRANSFERASE SUBUNIT A"/>
    <property type="match status" value="1"/>
</dbReference>
<evidence type="ECO:0000313" key="3">
    <source>
        <dbReference type="Proteomes" id="UP000066480"/>
    </source>
</evidence>
<reference evidence="2 3" key="1">
    <citation type="submission" date="2015-03" db="EMBL/GenBank/DDBJ databases">
        <title>Luteipulveratus halotolerans sp. nov., a novel actinobacterium (Dermacoccaceae) from Sarawak, Malaysia.</title>
        <authorList>
            <person name="Juboi H."/>
            <person name="Basik A."/>
            <person name="Shamsul S.S."/>
            <person name="Arnold P."/>
            <person name="Schmitt E.K."/>
            <person name="Sanglier J.-J."/>
            <person name="Yeo T."/>
        </authorList>
    </citation>
    <scope>NUCLEOTIDE SEQUENCE [LARGE SCALE GENOMIC DNA]</scope>
    <source>
        <strain evidence="2 3">MN07-A0370</strain>
    </source>
</reference>
<dbReference type="Pfam" id="PF01425">
    <property type="entry name" value="Amidase"/>
    <property type="match status" value="1"/>
</dbReference>
<sequence>MSQGYAARDFSPTEVHDAVQSVIARREPTLNAFWQHDAVASKAAAGESAQRWADGAARGPLDGVPVTLKENIARRGVPMPAGNAGVTPVEPTQNAPITDRLEEAGAIILGSTVMPDWGMLSSGVSSRHGITRSPLNPAWTTGGSSSGAGAAAAGGYGPLHVGTDIGGSIRLPGTWLGLATLKPSDGRVPLDNPYLGRAAGPLTRTIDDAAALMRVISQPDPRDWASLPPLESDWQTTGFDPCRARVAVLADAGCGIPTDTQVRQAIDNAADAFREAGATVVRLDPWMTPELLADLDLFWRARSYVDFAALDESARSRVLPFIQRWVTSAKDTPGTRLMECYGSINRIRERTVAATQPFDVVLSPVAPMAAFPAEWPMPWGETDEGMAHIGFTAPYNMSGQPAATVNAGFTDDGRPIGLQLSGRRFDDVGALAAASWYEQHRPAGATVDWRSYDS</sequence>
<dbReference type="AlphaFoldDB" id="A0A0K1JRF4"/>
<dbReference type="InterPro" id="IPR023631">
    <property type="entry name" value="Amidase_dom"/>
</dbReference>
<dbReference type="GO" id="GO:0003824">
    <property type="term" value="F:catalytic activity"/>
    <property type="evidence" value="ECO:0007669"/>
    <property type="project" value="InterPro"/>
</dbReference>
<dbReference type="OrthoDB" id="182039at2"/>
<dbReference type="PANTHER" id="PTHR11895">
    <property type="entry name" value="TRANSAMIDASE"/>
    <property type="match status" value="1"/>
</dbReference>
<organism evidence="2 3">
    <name type="scientific">Luteipulveratus mongoliensis</name>
    <dbReference type="NCBI Taxonomy" id="571913"/>
    <lineage>
        <taxon>Bacteria</taxon>
        <taxon>Bacillati</taxon>
        <taxon>Actinomycetota</taxon>
        <taxon>Actinomycetes</taxon>
        <taxon>Micrococcales</taxon>
        <taxon>Dermacoccaceae</taxon>
        <taxon>Luteipulveratus</taxon>
    </lineage>
</organism>
<name>A0A0K1JRF4_9MICO</name>
<dbReference type="KEGG" id="lmoi:VV02_25000"/>
<dbReference type="EMBL" id="CP011112">
    <property type="protein sequence ID" value="AKU19296.1"/>
    <property type="molecule type" value="Genomic_DNA"/>
</dbReference>
<dbReference type="InterPro" id="IPR000120">
    <property type="entry name" value="Amidase"/>
</dbReference>
<feature type="domain" description="Amidase" evidence="1">
    <location>
        <begin position="20"/>
        <end position="428"/>
    </location>
</feature>
<accession>A0A0K1JRF4</accession>
<dbReference type="NCBIfam" id="NF005450">
    <property type="entry name" value="PRK07042.1"/>
    <property type="match status" value="1"/>
</dbReference>